<evidence type="ECO:0000256" key="14">
    <source>
        <dbReference type="PROSITE-ProRule" id="PRU00110"/>
    </source>
</evidence>
<proteinExistence type="predicted"/>
<dbReference type="InterPro" id="IPR036890">
    <property type="entry name" value="HATPase_C_sf"/>
</dbReference>
<evidence type="ECO:0000256" key="2">
    <source>
        <dbReference type="ARBA" id="ARBA00004429"/>
    </source>
</evidence>
<dbReference type="InterPro" id="IPR008207">
    <property type="entry name" value="Sig_transdc_His_kin_Hpt_dom"/>
</dbReference>
<dbReference type="Pfam" id="PF01627">
    <property type="entry name" value="Hpt"/>
    <property type="match status" value="1"/>
</dbReference>
<dbReference type="Gene3D" id="3.30.565.10">
    <property type="entry name" value="Histidine kinase-like ATPase, C-terminal domain"/>
    <property type="match status" value="1"/>
</dbReference>
<evidence type="ECO:0000259" key="17">
    <source>
        <dbReference type="PROSITE" id="PS50109"/>
    </source>
</evidence>
<dbReference type="GO" id="GO:0009927">
    <property type="term" value="F:histidine phosphotransfer kinase activity"/>
    <property type="evidence" value="ECO:0007669"/>
    <property type="project" value="TreeGrafter"/>
</dbReference>
<dbReference type="PROSITE" id="PS50110">
    <property type="entry name" value="RESPONSE_REGULATORY"/>
    <property type="match status" value="1"/>
</dbReference>
<evidence type="ECO:0000256" key="8">
    <source>
        <dbReference type="ARBA" id="ARBA00022692"/>
    </source>
</evidence>
<feature type="transmembrane region" description="Helical" evidence="16">
    <location>
        <begin position="204"/>
        <end position="227"/>
    </location>
</feature>
<dbReference type="Proteomes" id="UP000244906">
    <property type="component" value="Unassembled WGS sequence"/>
</dbReference>
<evidence type="ECO:0000256" key="5">
    <source>
        <dbReference type="ARBA" id="ARBA00022519"/>
    </source>
</evidence>
<dbReference type="PROSITE" id="PS50894">
    <property type="entry name" value="HPT"/>
    <property type="match status" value="1"/>
</dbReference>
<dbReference type="RefSeq" id="WP_116687832.1">
    <property type="nucleotide sequence ID" value="NZ_CAWNYD010000006.1"/>
</dbReference>
<dbReference type="InterPro" id="IPR036097">
    <property type="entry name" value="HisK_dim/P_sf"/>
</dbReference>
<feature type="transmembrane region" description="Helical" evidence="16">
    <location>
        <begin position="233"/>
        <end position="257"/>
    </location>
</feature>
<dbReference type="GO" id="GO:0005886">
    <property type="term" value="C:plasma membrane"/>
    <property type="evidence" value="ECO:0007669"/>
    <property type="project" value="UniProtKB-SubCell"/>
</dbReference>
<dbReference type="SMART" id="SM00448">
    <property type="entry name" value="REC"/>
    <property type="match status" value="1"/>
</dbReference>
<keyword evidence="13 16" id="KW-0472">Membrane</keyword>
<dbReference type="InterPro" id="IPR001789">
    <property type="entry name" value="Sig_transdc_resp-reg_receiver"/>
</dbReference>
<keyword evidence="6 15" id="KW-0597">Phosphoprotein</keyword>
<evidence type="ECO:0000313" key="21">
    <source>
        <dbReference type="Proteomes" id="UP000244906"/>
    </source>
</evidence>
<keyword evidence="12" id="KW-0902">Two-component regulatory system</keyword>
<evidence type="ECO:0000256" key="6">
    <source>
        <dbReference type="ARBA" id="ARBA00022553"/>
    </source>
</evidence>
<evidence type="ECO:0000256" key="15">
    <source>
        <dbReference type="PROSITE-ProRule" id="PRU00169"/>
    </source>
</evidence>
<feature type="transmembrane region" description="Helical" evidence="16">
    <location>
        <begin position="327"/>
        <end position="347"/>
    </location>
</feature>
<dbReference type="CDD" id="cd00082">
    <property type="entry name" value="HisKA"/>
    <property type="match status" value="1"/>
</dbReference>
<evidence type="ECO:0000256" key="12">
    <source>
        <dbReference type="ARBA" id="ARBA00023012"/>
    </source>
</evidence>
<dbReference type="InterPro" id="IPR003594">
    <property type="entry name" value="HATPase_dom"/>
</dbReference>
<dbReference type="Gene3D" id="1.20.120.160">
    <property type="entry name" value="HPT domain"/>
    <property type="match status" value="1"/>
</dbReference>
<keyword evidence="7" id="KW-0808">Transferase</keyword>
<evidence type="ECO:0000256" key="16">
    <source>
        <dbReference type="SAM" id="Phobius"/>
    </source>
</evidence>
<dbReference type="InterPro" id="IPR036641">
    <property type="entry name" value="HPT_dom_sf"/>
</dbReference>
<dbReference type="SUPFAM" id="SSF47226">
    <property type="entry name" value="Histidine-containing phosphotransfer domain, HPT domain"/>
    <property type="match status" value="1"/>
</dbReference>
<dbReference type="SMART" id="SM00388">
    <property type="entry name" value="HisKA"/>
    <property type="match status" value="1"/>
</dbReference>
<evidence type="ECO:0000256" key="7">
    <source>
        <dbReference type="ARBA" id="ARBA00022679"/>
    </source>
</evidence>
<evidence type="ECO:0000313" key="20">
    <source>
        <dbReference type="EMBL" id="PVZ67637.1"/>
    </source>
</evidence>
<dbReference type="PANTHER" id="PTHR43047">
    <property type="entry name" value="TWO-COMPONENT HISTIDINE PROTEIN KINASE"/>
    <property type="match status" value="1"/>
</dbReference>
<feature type="transmembrane region" description="Helical" evidence="16">
    <location>
        <begin position="301"/>
        <end position="320"/>
    </location>
</feature>
<dbReference type="InterPro" id="IPR003661">
    <property type="entry name" value="HisK_dim/P_dom"/>
</dbReference>
<feature type="domain" description="Histidine kinase" evidence="17">
    <location>
        <begin position="450"/>
        <end position="668"/>
    </location>
</feature>
<dbReference type="EMBL" id="QDDL01000006">
    <property type="protein sequence ID" value="PVZ67637.1"/>
    <property type="molecule type" value="Genomic_DNA"/>
</dbReference>
<feature type="transmembrane region" description="Helical" evidence="16">
    <location>
        <begin position="380"/>
        <end position="398"/>
    </location>
</feature>
<feature type="modified residue" description="Phosphohistidine" evidence="14">
    <location>
        <position position="900"/>
    </location>
</feature>
<evidence type="ECO:0000256" key="3">
    <source>
        <dbReference type="ARBA" id="ARBA00012438"/>
    </source>
</evidence>
<dbReference type="AlphaFoldDB" id="A0A2V1GVE5"/>
<gene>
    <name evidence="20" type="ORF">DC094_14455</name>
</gene>
<dbReference type="OrthoDB" id="9806130at2"/>
<keyword evidence="10" id="KW-0547">Nucleotide-binding</keyword>
<feature type="transmembrane region" description="Helical" evidence="16">
    <location>
        <begin position="269"/>
        <end position="289"/>
    </location>
</feature>
<reference evidence="20 21" key="1">
    <citation type="submission" date="2018-04" db="EMBL/GenBank/DDBJ databases">
        <title>Thalassorhabdus spongiae gen. nov., sp. nov., isolated from a marine sponge in South-West Iceland.</title>
        <authorList>
            <person name="Knobloch S."/>
            <person name="Daussin A."/>
            <person name="Johannsson R."/>
            <person name="Marteinsson V.T."/>
        </authorList>
    </citation>
    <scope>NUCLEOTIDE SEQUENCE [LARGE SCALE GENOMIC DNA]</scope>
    <source>
        <strain evidence="20 21">Hp12</strain>
    </source>
</reference>
<sequence>MPTRYIKQRFGNQNWLAALATFILLVPVLFWIASDSHFLFSSSKLSPQPGSYKISARTHFPIFFRQPWLFCPKKLLVETVDSSGQPTAPDCAEPWVAQPLAIGGVGHYRMEFSLTGIDAMVGLQLPKGLDLGQVWKNGIRVVSEQIVSEQLIENKDQYFSHIILLPDSQLQLEVNHFFSSNDQLRKLVKIDYLQRLQSNDQWHLAISSAMIGLLLALSILMLIALFLGVEQGAIYLAISFLAGAVYVFGAEQMAFYWDSEFSSNWLIRLEYLGLLLLCGAYAMFIQRSFQPAIPELPINLYWQIAVTGGTASILLPAGLLPSFSKPWYIITIATLCFFIFFLIKNLINKKNKWPALGLFVSIVLLLNLRDGFFFRNEMHYFTHFIVCLISVVIVGIRFRNKLKKLTEQSIVLQQNVDRRTEQLQQRIVDVETARSSAQEASFRKSELMAIMSHEIRTPLSGLIGSIKLLSTAQLTEKELKLRQNAEMAGQSLLDIVNDLLDFSRWETGKQTLKPKRFELHRWCNAIESLMSISAKEKGLELIFDCSDTHQKELWLYGDQQKIRQAVINLLHNAIKFTGTGWVKLTVRYGGETLLITVEDTGPGIAKIDQQAIFQSFVSMENQFDNNRTGAGLGLAITNRIVASMGGSIQVENRQPNGCCFNLSFPIQHIDAPLKNDSHNLEAAQRCRVLLVEDDPANRIFLTEILYRSGHSCQAAENGAMAIKLFQDSIFDACIIDMYLPDTRGDMLLQKMQQYLIDNKNKNRPLFIALSGAINSSNQSEFLNFGFDYVQSKPVELDVLQSLLVMATNQPSLVGKQTVSLAENDRVEGHSDKVLELSTVEALVKLSSPPGQGFLEQYSEMGSQAVNRVIEAAKTSAQESFEMLRKAIADQDELQISKAAHRLKSATLVVQLNQCSAMAHQIEIDKTCSLEQFFQLKVFWEEGFKQLQSQVKIECVD</sequence>
<feature type="domain" description="HPt" evidence="19">
    <location>
        <begin position="861"/>
        <end position="956"/>
    </location>
</feature>
<dbReference type="InterPro" id="IPR005467">
    <property type="entry name" value="His_kinase_dom"/>
</dbReference>
<evidence type="ECO:0000259" key="18">
    <source>
        <dbReference type="PROSITE" id="PS50110"/>
    </source>
</evidence>
<feature type="modified residue" description="4-aspartylphosphate" evidence="15">
    <location>
        <position position="736"/>
    </location>
</feature>
<evidence type="ECO:0000256" key="13">
    <source>
        <dbReference type="ARBA" id="ARBA00023136"/>
    </source>
</evidence>
<dbReference type="EC" id="2.7.13.3" evidence="3"/>
<evidence type="ECO:0000256" key="9">
    <source>
        <dbReference type="ARBA" id="ARBA00022777"/>
    </source>
</evidence>
<dbReference type="Gene3D" id="1.10.287.130">
    <property type="match status" value="1"/>
</dbReference>
<accession>A0A2V1GVE5</accession>
<dbReference type="SUPFAM" id="SSF47384">
    <property type="entry name" value="Homodimeric domain of signal transducing histidine kinase"/>
    <property type="match status" value="1"/>
</dbReference>
<dbReference type="PANTHER" id="PTHR43047:SF72">
    <property type="entry name" value="OSMOSENSING HISTIDINE PROTEIN KINASE SLN1"/>
    <property type="match status" value="1"/>
</dbReference>
<evidence type="ECO:0000259" key="19">
    <source>
        <dbReference type="PROSITE" id="PS50894"/>
    </source>
</evidence>
<evidence type="ECO:0000256" key="11">
    <source>
        <dbReference type="ARBA" id="ARBA00022989"/>
    </source>
</evidence>
<dbReference type="GO" id="GO:0000155">
    <property type="term" value="F:phosphorelay sensor kinase activity"/>
    <property type="evidence" value="ECO:0007669"/>
    <property type="project" value="InterPro"/>
</dbReference>
<dbReference type="SUPFAM" id="SSF55874">
    <property type="entry name" value="ATPase domain of HSP90 chaperone/DNA topoisomerase II/histidine kinase"/>
    <property type="match status" value="1"/>
</dbReference>
<keyword evidence="5" id="KW-0997">Cell inner membrane</keyword>
<dbReference type="Pfam" id="PF00072">
    <property type="entry name" value="Response_reg"/>
    <property type="match status" value="1"/>
</dbReference>
<organism evidence="20 21">
    <name type="scientific">Pelagibaculum spongiae</name>
    <dbReference type="NCBI Taxonomy" id="2080658"/>
    <lineage>
        <taxon>Bacteria</taxon>
        <taxon>Pseudomonadati</taxon>
        <taxon>Pseudomonadota</taxon>
        <taxon>Gammaproteobacteria</taxon>
        <taxon>Oceanospirillales</taxon>
        <taxon>Pelagibaculum</taxon>
    </lineage>
</organism>
<comment type="catalytic activity">
    <reaction evidence="1">
        <text>ATP + protein L-histidine = ADP + protein N-phospho-L-histidine.</text>
        <dbReference type="EC" id="2.7.13.3"/>
    </reaction>
</comment>
<dbReference type="CDD" id="cd17546">
    <property type="entry name" value="REC_hyHK_CKI1_RcsC-like"/>
    <property type="match status" value="1"/>
</dbReference>
<dbReference type="PRINTS" id="PR00344">
    <property type="entry name" value="BCTRLSENSOR"/>
</dbReference>
<dbReference type="SMART" id="SM00387">
    <property type="entry name" value="HATPase_c"/>
    <property type="match status" value="1"/>
</dbReference>
<keyword evidence="4" id="KW-1003">Cell membrane</keyword>
<keyword evidence="21" id="KW-1185">Reference proteome</keyword>
<protein>
    <recommendedName>
        <fullName evidence="3">histidine kinase</fullName>
        <ecNumber evidence="3">2.7.13.3</ecNumber>
    </recommendedName>
</protein>
<feature type="domain" description="Response regulatory" evidence="18">
    <location>
        <begin position="687"/>
        <end position="807"/>
    </location>
</feature>
<comment type="caution">
    <text evidence="20">The sequence shown here is derived from an EMBL/GenBank/DDBJ whole genome shotgun (WGS) entry which is preliminary data.</text>
</comment>
<keyword evidence="11 16" id="KW-1133">Transmembrane helix</keyword>
<comment type="subcellular location">
    <subcellularLocation>
        <location evidence="2">Cell inner membrane</location>
        <topology evidence="2">Multi-pass membrane protein</topology>
    </subcellularLocation>
</comment>
<name>A0A2V1GVE5_9GAMM</name>
<dbReference type="Pfam" id="PF02518">
    <property type="entry name" value="HATPase_c"/>
    <property type="match status" value="1"/>
</dbReference>
<feature type="transmembrane region" description="Helical" evidence="16">
    <location>
        <begin position="15"/>
        <end position="34"/>
    </location>
</feature>
<dbReference type="InterPro" id="IPR004358">
    <property type="entry name" value="Sig_transdc_His_kin-like_C"/>
</dbReference>
<dbReference type="Gene3D" id="3.40.50.2300">
    <property type="match status" value="1"/>
</dbReference>
<dbReference type="PROSITE" id="PS50109">
    <property type="entry name" value="HIS_KIN"/>
    <property type="match status" value="1"/>
</dbReference>
<keyword evidence="8 16" id="KW-0812">Transmembrane</keyword>
<dbReference type="SUPFAM" id="SSF52172">
    <property type="entry name" value="CheY-like"/>
    <property type="match status" value="1"/>
</dbReference>
<evidence type="ECO:0000256" key="1">
    <source>
        <dbReference type="ARBA" id="ARBA00000085"/>
    </source>
</evidence>
<evidence type="ECO:0000256" key="4">
    <source>
        <dbReference type="ARBA" id="ARBA00022475"/>
    </source>
</evidence>
<keyword evidence="10" id="KW-0067">ATP-binding</keyword>
<dbReference type="Pfam" id="PF00512">
    <property type="entry name" value="HisKA"/>
    <property type="match status" value="1"/>
</dbReference>
<evidence type="ECO:0000256" key="10">
    <source>
        <dbReference type="ARBA" id="ARBA00022840"/>
    </source>
</evidence>
<dbReference type="InterPro" id="IPR011006">
    <property type="entry name" value="CheY-like_superfamily"/>
</dbReference>
<keyword evidence="9" id="KW-0418">Kinase</keyword>